<dbReference type="Proteomes" id="UP000005234">
    <property type="component" value="Chromosome"/>
</dbReference>
<dbReference type="HOGENOM" id="CLU_125309_0_0_6"/>
<dbReference type="RefSeq" id="WP_014402456.1">
    <property type="nucleotide sequence ID" value="NC_017033.1"/>
</dbReference>
<protein>
    <submittedName>
        <fullName evidence="1">Phage regulatory protein Rha (Phage_pRha)</fullName>
    </submittedName>
</protein>
<keyword evidence="2" id="KW-1185">Reference proteome</keyword>
<dbReference type="eggNOG" id="COG3646">
    <property type="taxonomic scope" value="Bacteria"/>
</dbReference>
<sequence length="168" mass="19141">MSHVIELVTLDGEHRVGSMDIASSLGIQHKNVLELLRRYRDDFAQFGRVAFETRPFETPGGSQSREVAMLSEDQCYLLLTYSRNTVRVRSLKVALVRAFGSARREGISRSLTAWQELQRLEIENASSLTRASIGSRLMLERKRALPQLRARREKLEAQVILPMFALPN</sequence>
<organism evidence="1 2">
    <name type="scientific">Frateuria aurantia (strain ATCC 33424 / DSM 6220 / KCTC 2777 / LMG 1558 / NBRC 3245 / NCIMB 13370)</name>
    <name type="common">Acetobacter aurantius</name>
    <dbReference type="NCBI Taxonomy" id="767434"/>
    <lineage>
        <taxon>Bacteria</taxon>
        <taxon>Pseudomonadati</taxon>
        <taxon>Pseudomonadota</taxon>
        <taxon>Gammaproteobacteria</taxon>
        <taxon>Lysobacterales</taxon>
        <taxon>Rhodanobacteraceae</taxon>
        <taxon>Frateuria</taxon>
    </lineage>
</organism>
<evidence type="ECO:0000313" key="1">
    <source>
        <dbReference type="EMBL" id="AFC85450.1"/>
    </source>
</evidence>
<dbReference type="AlphaFoldDB" id="H8L2I3"/>
<dbReference type="Pfam" id="PF09669">
    <property type="entry name" value="Phage_pRha"/>
    <property type="match status" value="1"/>
</dbReference>
<evidence type="ECO:0000313" key="2">
    <source>
        <dbReference type="Proteomes" id="UP000005234"/>
    </source>
</evidence>
<dbReference type="KEGG" id="fau:Fraau_0986"/>
<dbReference type="EMBL" id="CP003350">
    <property type="protein sequence ID" value="AFC85450.1"/>
    <property type="molecule type" value="Genomic_DNA"/>
</dbReference>
<reference evidence="1" key="1">
    <citation type="submission" date="2012-02" db="EMBL/GenBank/DDBJ databases">
        <title>The complete genome of Frateuria aurantia DSM 6220.</title>
        <authorList>
            <consortium name="US DOE Joint Genome Institute (JGI-PGF)"/>
            <person name="Lucas S."/>
            <person name="Copeland A."/>
            <person name="Lapidus A."/>
            <person name="Glavina del Rio T."/>
            <person name="Dalin E."/>
            <person name="Tice H."/>
            <person name="Bruce D."/>
            <person name="Goodwin L."/>
            <person name="Pitluck S."/>
            <person name="Peters L."/>
            <person name="Ovchinnikova G."/>
            <person name="Teshima H."/>
            <person name="Kyrpides N."/>
            <person name="Mavromatis K."/>
            <person name="Ivanova N."/>
            <person name="Brettin T."/>
            <person name="Detter J.C."/>
            <person name="Han C."/>
            <person name="Larimer F."/>
            <person name="Land M."/>
            <person name="Hauser L."/>
            <person name="Markowitz V."/>
            <person name="Cheng J.-F."/>
            <person name="Hugenholtz P."/>
            <person name="Woyke T."/>
            <person name="Wu D."/>
            <person name="Brambilla E."/>
            <person name="Klenk H.-P."/>
            <person name="Eisen J.A."/>
        </authorList>
    </citation>
    <scope>NUCLEOTIDE SEQUENCE</scope>
    <source>
        <strain evidence="1">DSM 6220</strain>
    </source>
</reference>
<accession>H8L2I3</accession>
<dbReference type="STRING" id="767434.Fraau_0986"/>
<gene>
    <name evidence="1" type="ordered locus">Fraau_0986</name>
</gene>
<dbReference type="OrthoDB" id="71495at2"/>
<name>H8L2I3_FRAAD</name>
<dbReference type="InterPro" id="IPR014054">
    <property type="entry name" value="Phage_regulatory_Rha"/>
</dbReference>
<proteinExistence type="predicted"/>